<name>A0A6A4KPT2_9ERIC</name>
<gene>
    <name evidence="8" type="ORF">C3L33_23364</name>
</gene>
<dbReference type="PANTHER" id="PTHR31566:SF0">
    <property type="entry name" value="CYTOCHROME C BIOGENESIS PROTEIN CCS1, CHLOROPLASTIC"/>
    <property type="match status" value="1"/>
</dbReference>
<keyword evidence="5 6" id="KW-0472">Membrane</keyword>
<dbReference type="OrthoDB" id="1690945at2759"/>
<reference evidence="8" key="1">
    <citation type="journal article" date="2019" name="Genome Biol. Evol.">
        <title>The Rhododendron genome and chromosomal organization provide insight into shared whole-genome duplications across the heath family (Ericaceae).</title>
        <authorList>
            <person name="Soza V.L."/>
            <person name="Lindsley D."/>
            <person name="Waalkes A."/>
            <person name="Ramage E."/>
            <person name="Patwardhan R.P."/>
            <person name="Burton J.N."/>
            <person name="Adey A."/>
            <person name="Kumar A."/>
            <person name="Qiu R."/>
            <person name="Shendure J."/>
            <person name="Hall B."/>
        </authorList>
    </citation>
    <scope>NUCLEOTIDE SEQUENCE</scope>
    <source>
        <strain evidence="8">RSF 1966-606</strain>
    </source>
</reference>
<feature type="transmembrane region" description="Helical" evidence="6">
    <location>
        <begin position="77"/>
        <end position="96"/>
    </location>
</feature>
<evidence type="ECO:0000256" key="5">
    <source>
        <dbReference type="ARBA" id="ARBA00023136"/>
    </source>
</evidence>
<feature type="domain" description="ResB-like" evidence="7">
    <location>
        <begin position="2"/>
        <end position="108"/>
    </location>
</feature>
<proteinExistence type="predicted"/>
<evidence type="ECO:0000313" key="8">
    <source>
        <dbReference type="EMBL" id="KAE9444738.1"/>
    </source>
</evidence>
<dbReference type="Pfam" id="PF05140">
    <property type="entry name" value="ResB"/>
    <property type="match status" value="1"/>
</dbReference>
<dbReference type="InterPro" id="IPR023494">
    <property type="entry name" value="Cyt_c_bgen_Ccs1/CcsB/ResB"/>
</dbReference>
<evidence type="ECO:0000259" key="7">
    <source>
        <dbReference type="Pfam" id="PF05140"/>
    </source>
</evidence>
<dbReference type="AlphaFoldDB" id="A0A6A4KPT2"/>
<feature type="non-terminal residue" evidence="8">
    <location>
        <position position="116"/>
    </location>
</feature>
<evidence type="ECO:0000256" key="4">
    <source>
        <dbReference type="ARBA" id="ARBA00022989"/>
    </source>
</evidence>
<dbReference type="InterPro" id="IPR007816">
    <property type="entry name" value="ResB-like_domain"/>
</dbReference>
<evidence type="ECO:0000256" key="3">
    <source>
        <dbReference type="ARBA" id="ARBA00022748"/>
    </source>
</evidence>
<accession>A0A6A4KPT2</accession>
<dbReference type="GO" id="GO:0016020">
    <property type="term" value="C:membrane"/>
    <property type="evidence" value="ECO:0007669"/>
    <property type="project" value="UniProtKB-SubCell"/>
</dbReference>
<dbReference type="GO" id="GO:0017004">
    <property type="term" value="P:cytochrome complex assembly"/>
    <property type="evidence" value="ECO:0007669"/>
    <property type="project" value="UniProtKB-KW"/>
</dbReference>
<feature type="non-terminal residue" evidence="8">
    <location>
        <position position="1"/>
    </location>
</feature>
<keyword evidence="2 6" id="KW-0812">Transmembrane</keyword>
<keyword evidence="3" id="KW-0201">Cytochrome c-type biogenesis</keyword>
<comment type="caution">
    <text evidence="8">The sequence shown here is derived from an EMBL/GenBank/DDBJ whole genome shotgun (WGS) entry which is preliminary data.</text>
</comment>
<comment type="subcellular location">
    <subcellularLocation>
        <location evidence="1">Membrane</location>
        <topology evidence="1">Multi-pass membrane protein</topology>
    </subcellularLocation>
</comment>
<dbReference type="PANTHER" id="PTHR31566">
    <property type="entry name" value="CYTOCHROME C BIOGENESIS PROTEIN CCS1, CHLOROPLASTIC"/>
    <property type="match status" value="1"/>
</dbReference>
<evidence type="ECO:0000256" key="6">
    <source>
        <dbReference type="SAM" id="Phobius"/>
    </source>
</evidence>
<dbReference type="EMBL" id="QEFC01006006">
    <property type="protein sequence ID" value="KAE9444738.1"/>
    <property type="molecule type" value="Genomic_DNA"/>
</dbReference>
<evidence type="ECO:0000256" key="1">
    <source>
        <dbReference type="ARBA" id="ARBA00004141"/>
    </source>
</evidence>
<evidence type="ECO:0000256" key="2">
    <source>
        <dbReference type="ARBA" id="ARBA00022692"/>
    </source>
</evidence>
<sequence length="116" mass="12377">MACTYTTQIPLVKVARRWSFSHSAESISKQEFAETLPRASIQDLGVILMGFLYKVFLKGPSLYAFKGLAGRFAPIGVHLAMLLIMVGGTLTAAGSFKGSVTVPQGLNFIVGDVLGP</sequence>
<organism evidence="8">
    <name type="scientific">Rhododendron williamsianum</name>
    <dbReference type="NCBI Taxonomy" id="262921"/>
    <lineage>
        <taxon>Eukaryota</taxon>
        <taxon>Viridiplantae</taxon>
        <taxon>Streptophyta</taxon>
        <taxon>Embryophyta</taxon>
        <taxon>Tracheophyta</taxon>
        <taxon>Spermatophyta</taxon>
        <taxon>Magnoliopsida</taxon>
        <taxon>eudicotyledons</taxon>
        <taxon>Gunneridae</taxon>
        <taxon>Pentapetalae</taxon>
        <taxon>asterids</taxon>
        <taxon>Ericales</taxon>
        <taxon>Ericaceae</taxon>
        <taxon>Ericoideae</taxon>
        <taxon>Rhodoreae</taxon>
        <taxon>Rhododendron</taxon>
    </lineage>
</organism>
<protein>
    <recommendedName>
        <fullName evidence="7">ResB-like domain-containing protein</fullName>
    </recommendedName>
</protein>
<keyword evidence="4 6" id="KW-1133">Transmembrane helix</keyword>